<gene>
    <name evidence="2" type="ORF">FH034_10885</name>
</gene>
<organism evidence="2 3">
    <name type="scientific">Campylobacter jejuni</name>
    <dbReference type="NCBI Taxonomy" id="197"/>
    <lineage>
        <taxon>Bacteria</taxon>
        <taxon>Pseudomonadati</taxon>
        <taxon>Campylobacterota</taxon>
        <taxon>Epsilonproteobacteria</taxon>
        <taxon>Campylobacterales</taxon>
        <taxon>Campylobacteraceae</taxon>
        <taxon>Campylobacter</taxon>
    </lineage>
</organism>
<keyword evidence="1" id="KW-1133">Transmembrane helix</keyword>
<sequence length="59" mass="6461">PVHIAATELGKVNVQISFWIFAVLFTALLIAEIKIMLTQIKKGFDAYAGHSTLMGKGEK</sequence>
<protein>
    <submittedName>
        <fullName evidence="2">Cytochrome ubiquinol oxidase subunit I</fullName>
    </submittedName>
</protein>
<comment type="caution">
    <text evidence="2">The sequence shown here is derived from an EMBL/GenBank/DDBJ whole genome shotgun (WGS) entry which is preliminary data.</text>
</comment>
<evidence type="ECO:0000256" key="1">
    <source>
        <dbReference type="SAM" id="Phobius"/>
    </source>
</evidence>
<dbReference type="Proteomes" id="UP000312397">
    <property type="component" value="Unassembled WGS sequence"/>
</dbReference>
<name>A0A5C4YB68_CAMJU</name>
<dbReference type="EMBL" id="VEVS01000194">
    <property type="protein sequence ID" value="TNO39721.1"/>
    <property type="molecule type" value="Genomic_DNA"/>
</dbReference>
<feature type="transmembrane region" description="Helical" evidence="1">
    <location>
        <begin position="16"/>
        <end position="37"/>
    </location>
</feature>
<proteinExistence type="predicted"/>
<keyword evidence="1" id="KW-0812">Transmembrane</keyword>
<accession>A0A5C4YB68</accession>
<evidence type="ECO:0000313" key="2">
    <source>
        <dbReference type="EMBL" id="TNO39721.1"/>
    </source>
</evidence>
<feature type="non-terminal residue" evidence="2">
    <location>
        <position position="1"/>
    </location>
</feature>
<reference evidence="2 3" key="1">
    <citation type="submission" date="2019-06" db="EMBL/GenBank/DDBJ databases">
        <title>Epidemiology of MDR Campylobacter spp.</title>
        <authorList>
            <person name="Addetia A."/>
            <person name="Greninger A."/>
            <person name="Fang F."/>
        </authorList>
    </citation>
    <scope>NUCLEOTIDE SEQUENCE [LARGE SCALE GENOMIC DNA]</scope>
    <source>
        <strain evidence="2 3">HMC314</strain>
    </source>
</reference>
<evidence type="ECO:0000313" key="3">
    <source>
        <dbReference type="Proteomes" id="UP000312397"/>
    </source>
</evidence>
<keyword evidence="1" id="KW-0472">Membrane</keyword>
<dbReference type="AlphaFoldDB" id="A0A5C4YB68"/>